<reference evidence="1 2" key="1">
    <citation type="submission" date="2017-02" db="EMBL/GenBank/DDBJ databases">
        <title>Complete genome sequence of the cold-active Pseudoalteromonas aliena strain EH1 isolated from Arctic seawater.</title>
        <authorList>
            <person name="Kim E."/>
            <person name="Heo E."/>
            <person name="Kim H."/>
            <person name="Kim D."/>
        </authorList>
    </citation>
    <scope>NUCLEOTIDE SEQUENCE [LARGE SCALE GENOMIC DNA]</scope>
    <source>
        <strain evidence="1 2">EH1</strain>
    </source>
</reference>
<dbReference type="EMBL" id="CP019628">
    <property type="protein sequence ID" value="AQP98520.1"/>
    <property type="molecule type" value="Genomic_DNA"/>
</dbReference>
<organism evidence="1 2">
    <name type="scientific">Pseudoalteromonas aliena</name>
    <dbReference type="NCBI Taxonomy" id="247523"/>
    <lineage>
        <taxon>Bacteria</taxon>
        <taxon>Pseudomonadati</taxon>
        <taxon>Pseudomonadota</taxon>
        <taxon>Gammaproteobacteria</taxon>
        <taxon>Alteromonadales</taxon>
        <taxon>Pseudoalteromonadaceae</taxon>
        <taxon>Pseudoalteromonas</taxon>
    </lineage>
</organism>
<dbReference type="RefSeq" id="WP_077535253.1">
    <property type="nucleotide sequence ID" value="NZ_CP019628.1"/>
</dbReference>
<protein>
    <submittedName>
        <fullName evidence="1">Uncharacterized protein</fullName>
    </submittedName>
</protein>
<sequence>MDEPISIKLNQLFENTQLFLASYNNKEQWQTLYPVICKIAEQFRLLYNENPFSLQAQLALFNPKYDYSTNLVIGQCVLTTALCSSQHYNNELSELYISVALVEHLCVCKQLNKLAEHTDFNVNDKKVWQLRHQLAAKIILSAGESAKPIAQILAKLSKYKQALVSTPKIMLYDGGITLVALANIIAMNTTYNAEKKHIDLFKALGDLYIRTPNLFAQQLIKALIAHIGPLLPGSQVLYSEQSMLYLMTNTLQRHILISTNEKNKITWYRVKASLNDNPKQWYCTNQKLHLMVWNSEHIKTTNDVSANESLRLLDLISRIKLQHEYSYKGLSQIMAEHPQIIVNLCEAVRPYNKEHQLAKDLKHSLSMVGYLNVPAIIQRVVFERLVNVTPHPLQQFVLKRLTCLVNIMGLIVKHNKNYQFEHIALPLYAYTYYLLTQCSTRLSRKVLISETPNNDLSDPFCVLFGVDGIDQEQLSTQLKQLLSDNPWTHALLEAEQIPKKQFNSQHKLWITLKVVAQSVFKPELALTVWQKQILNEQLKLQGWSNQSTFNQQLLALNLSNSI</sequence>
<proteinExistence type="predicted"/>
<dbReference type="Proteomes" id="UP000188243">
    <property type="component" value="Chromosome"/>
</dbReference>
<dbReference type="STRING" id="247523.B0W48_01160"/>
<evidence type="ECO:0000313" key="2">
    <source>
        <dbReference type="Proteomes" id="UP000188243"/>
    </source>
</evidence>
<dbReference type="AlphaFoldDB" id="A0A1Q2GU51"/>
<accession>A0A1Q2GU51</accession>
<evidence type="ECO:0000313" key="1">
    <source>
        <dbReference type="EMBL" id="AQP98520.1"/>
    </source>
</evidence>
<name>A0A1Q2GU51_9GAMM</name>
<dbReference type="KEGG" id="paln:B0W48_01160"/>
<gene>
    <name evidence="1" type="ORF">B0W48_01160</name>
</gene>